<keyword evidence="4" id="KW-0143">Chaperone</keyword>
<dbReference type="AlphaFoldDB" id="S8FMM5"/>
<feature type="domain" description="J" evidence="8">
    <location>
        <begin position="10"/>
        <end position="75"/>
    </location>
</feature>
<dbReference type="PROSITE" id="PS50076">
    <property type="entry name" value="DNAJ_2"/>
    <property type="match status" value="1"/>
</dbReference>
<keyword evidence="6" id="KW-0175">Coiled coil</keyword>
<evidence type="ECO:0000256" key="3">
    <source>
        <dbReference type="ARBA" id="ARBA00022490"/>
    </source>
</evidence>
<evidence type="ECO:0000256" key="5">
    <source>
        <dbReference type="ARBA" id="ARBA00023242"/>
    </source>
</evidence>
<proteinExistence type="predicted"/>
<evidence type="ECO:0000259" key="8">
    <source>
        <dbReference type="PROSITE" id="PS50076"/>
    </source>
</evidence>
<dbReference type="PANTHER" id="PTHR44313:SF1">
    <property type="entry name" value="DNAJ HOMOLOG SUBFAMILY C MEMBER 17"/>
    <property type="match status" value="1"/>
</dbReference>
<dbReference type="InterPro" id="IPR001623">
    <property type="entry name" value="DnaJ_domain"/>
</dbReference>
<dbReference type="HOGENOM" id="CLU_045732_0_1_1"/>
<evidence type="ECO:0000256" key="6">
    <source>
        <dbReference type="SAM" id="Coils"/>
    </source>
</evidence>
<gene>
    <name evidence="9" type="ORF">FOMPIDRAFT_1163995</name>
</gene>
<dbReference type="Pfam" id="PF00226">
    <property type="entry name" value="DnaJ"/>
    <property type="match status" value="1"/>
</dbReference>
<dbReference type="GO" id="GO:0005737">
    <property type="term" value="C:cytoplasm"/>
    <property type="evidence" value="ECO:0007669"/>
    <property type="project" value="UniProtKB-SubCell"/>
</dbReference>
<dbReference type="FunCoup" id="S8FMM5">
    <property type="interactions" value="379"/>
</dbReference>
<name>S8FMM5_FOMSC</name>
<reference evidence="9 10" key="1">
    <citation type="journal article" date="2012" name="Science">
        <title>The Paleozoic origin of enzymatic lignin decomposition reconstructed from 31 fungal genomes.</title>
        <authorList>
            <person name="Floudas D."/>
            <person name="Binder M."/>
            <person name="Riley R."/>
            <person name="Barry K."/>
            <person name="Blanchette R.A."/>
            <person name="Henrissat B."/>
            <person name="Martinez A.T."/>
            <person name="Otillar R."/>
            <person name="Spatafora J.W."/>
            <person name="Yadav J.S."/>
            <person name="Aerts A."/>
            <person name="Benoit I."/>
            <person name="Boyd A."/>
            <person name="Carlson A."/>
            <person name="Copeland A."/>
            <person name="Coutinho P.M."/>
            <person name="de Vries R.P."/>
            <person name="Ferreira P."/>
            <person name="Findley K."/>
            <person name="Foster B."/>
            <person name="Gaskell J."/>
            <person name="Glotzer D."/>
            <person name="Gorecki P."/>
            <person name="Heitman J."/>
            <person name="Hesse C."/>
            <person name="Hori C."/>
            <person name="Igarashi K."/>
            <person name="Jurgens J.A."/>
            <person name="Kallen N."/>
            <person name="Kersten P."/>
            <person name="Kohler A."/>
            <person name="Kuees U."/>
            <person name="Kumar T.K.A."/>
            <person name="Kuo A."/>
            <person name="LaButti K."/>
            <person name="Larrondo L.F."/>
            <person name="Lindquist E."/>
            <person name="Ling A."/>
            <person name="Lombard V."/>
            <person name="Lucas S."/>
            <person name="Lundell T."/>
            <person name="Martin R."/>
            <person name="McLaughlin D.J."/>
            <person name="Morgenstern I."/>
            <person name="Morin E."/>
            <person name="Murat C."/>
            <person name="Nagy L.G."/>
            <person name="Nolan M."/>
            <person name="Ohm R.A."/>
            <person name="Patyshakuliyeva A."/>
            <person name="Rokas A."/>
            <person name="Ruiz-Duenas F.J."/>
            <person name="Sabat G."/>
            <person name="Salamov A."/>
            <person name="Samejima M."/>
            <person name="Schmutz J."/>
            <person name="Slot J.C."/>
            <person name="St John F."/>
            <person name="Stenlid J."/>
            <person name="Sun H."/>
            <person name="Sun S."/>
            <person name="Syed K."/>
            <person name="Tsang A."/>
            <person name="Wiebenga A."/>
            <person name="Young D."/>
            <person name="Pisabarro A."/>
            <person name="Eastwood D.C."/>
            <person name="Martin F."/>
            <person name="Cullen D."/>
            <person name="Grigoriev I.V."/>
            <person name="Hibbett D.S."/>
        </authorList>
    </citation>
    <scope>NUCLEOTIDE SEQUENCE</scope>
    <source>
        <strain evidence="10">FP-58527</strain>
    </source>
</reference>
<dbReference type="STRING" id="743788.S8FMM5"/>
<dbReference type="PANTHER" id="PTHR44313">
    <property type="entry name" value="DNAJ HOMOLOG SUBFAMILY C MEMBER 17"/>
    <property type="match status" value="1"/>
</dbReference>
<dbReference type="PRINTS" id="PR00625">
    <property type="entry name" value="JDOMAIN"/>
</dbReference>
<evidence type="ECO:0000256" key="1">
    <source>
        <dbReference type="ARBA" id="ARBA00004123"/>
    </source>
</evidence>
<feature type="coiled-coil region" evidence="6">
    <location>
        <begin position="96"/>
        <end position="155"/>
    </location>
</feature>
<protein>
    <recommendedName>
        <fullName evidence="8">J domain-containing protein</fullName>
    </recommendedName>
</protein>
<dbReference type="GO" id="GO:0005681">
    <property type="term" value="C:spliceosomal complex"/>
    <property type="evidence" value="ECO:0007669"/>
    <property type="project" value="TreeGrafter"/>
</dbReference>
<keyword evidence="10" id="KW-1185">Reference proteome</keyword>
<dbReference type="Gene3D" id="1.10.287.110">
    <property type="entry name" value="DnaJ domain"/>
    <property type="match status" value="1"/>
</dbReference>
<feature type="region of interest" description="Disordered" evidence="7">
    <location>
        <begin position="271"/>
        <end position="335"/>
    </location>
</feature>
<dbReference type="CDD" id="cd06257">
    <property type="entry name" value="DnaJ"/>
    <property type="match status" value="1"/>
</dbReference>
<dbReference type="InterPro" id="IPR036869">
    <property type="entry name" value="J_dom_sf"/>
</dbReference>
<dbReference type="GO" id="GO:0000390">
    <property type="term" value="P:spliceosomal complex disassembly"/>
    <property type="evidence" value="ECO:0007669"/>
    <property type="project" value="TreeGrafter"/>
</dbReference>
<dbReference type="eggNOG" id="KOG0691">
    <property type="taxonomic scope" value="Eukaryota"/>
</dbReference>
<accession>S8FMM5</accession>
<evidence type="ECO:0000313" key="10">
    <source>
        <dbReference type="Proteomes" id="UP000015241"/>
    </source>
</evidence>
<dbReference type="SUPFAM" id="SSF46565">
    <property type="entry name" value="Chaperone J-domain"/>
    <property type="match status" value="1"/>
</dbReference>
<dbReference type="OrthoDB" id="376357at2759"/>
<keyword evidence="5" id="KW-0539">Nucleus</keyword>
<dbReference type="Proteomes" id="UP000015241">
    <property type="component" value="Unassembled WGS sequence"/>
</dbReference>
<dbReference type="InterPro" id="IPR052094">
    <property type="entry name" value="Pre-mRNA-splicing_ERAD"/>
</dbReference>
<organism evidence="9 10">
    <name type="scientific">Fomitopsis schrenkii</name>
    <name type="common">Brown rot fungus</name>
    <dbReference type="NCBI Taxonomy" id="2126942"/>
    <lineage>
        <taxon>Eukaryota</taxon>
        <taxon>Fungi</taxon>
        <taxon>Dikarya</taxon>
        <taxon>Basidiomycota</taxon>
        <taxon>Agaricomycotina</taxon>
        <taxon>Agaricomycetes</taxon>
        <taxon>Polyporales</taxon>
        <taxon>Fomitopsis</taxon>
    </lineage>
</organism>
<keyword evidence="3" id="KW-0963">Cytoplasm</keyword>
<evidence type="ECO:0000313" key="9">
    <source>
        <dbReference type="EMBL" id="EPS99569.1"/>
    </source>
</evidence>
<evidence type="ECO:0000256" key="2">
    <source>
        <dbReference type="ARBA" id="ARBA00004496"/>
    </source>
</evidence>
<evidence type="ECO:0000256" key="7">
    <source>
        <dbReference type="SAM" id="MobiDB-lite"/>
    </source>
</evidence>
<dbReference type="EMBL" id="KE504156">
    <property type="protein sequence ID" value="EPS99569.1"/>
    <property type="molecule type" value="Genomic_DNA"/>
</dbReference>
<feature type="compositionally biased region" description="Low complexity" evidence="7">
    <location>
        <begin position="294"/>
        <end position="317"/>
    </location>
</feature>
<dbReference type="SMART" id="SM00271">
    <property type="entry name" value="DnaJ"/>
    <property type="match status" value="1"/>
</dbReference>
<sequence>MSGTNDEEVDPYELLGVTLESSEQDIRTAYRKLSLKVHPDRNRGKPDAARKFHELNQAYELLLDPLRRLALDAKVRLKEARKARFASYDTKRKGLVDELEARERAFKKARVEKQQEERARWMENERIMDEGRRLREEREKELKRREEDALRAAAEDEPPELGDLDTTIRLKYPLASHPSLTTPASLATLLAPFGPADEASIKLILKPAPPKKPKRAIALVPFKQIGGAFAAVCASGRAESGLQDVEVGWAEDKEPELIAWLKKKGQLGGDFTVKGAHNGPQSTTPHSPPARVKPTSTPAAPASSTSTPFSSFPSTFPDLDAPARPSTKLTDAGLDYESLTLMRMRQAERARLEREIREREAADGE</sequence>
<dbReference type="InParanoid" id="S8FMM5"/>
<comment type="subcellular location">
    <subcellularLocation>
        <location evidence="2">Cytoplasm</location>
    </subcellularLocation>
    <subcellularLocation>
        <location evidence="1">Nucleus</location>
    </subcellularLocation>
</comment>
<evidence type="ECO:0000256" key="4">
    <source>
        <dbReference type="ARBA" id="ARBA00023186"/>
    </source>
</evidence>